<dbReference type="OrthoDB" id="9813771at2"/>
<dbReference type="GO" id="GO:0006446">
    <property type="term" value="P:regulation of translational initiation"/>
    <property type="evidence" value="ECO:0007669"/>
    <property type="project" value="TreeGrafter"/>
</dbReference>
<dbReference type="GO" id="GO:0005737">
    <property type="term" value="C:cytoplasm"/>
    <property type="evidence" value="ECO:0007669"/>
    <property type="project" value="TreeGrafter"/>
</dbReference>
<proteinExistence type="inferred from homology"/>
<accession>A0A140LCF3</accession>
<dbReference type="EMBL" id="LOED01000004">
    <property type="protein sequence ID" value="KXG78228.1"/>
    <property type="molecule type" value="Genomic_DNA"/>
</dbReference>
<dbReference type="Gene3D" id="3.30.230.30">
    <property type="entry name" value="Impact, N-terminal domain"/>
    <property type="match status" value="1"/>
</dbReference>
<evidence type="ECO:0000259" key="3">
    <source>
        <dbReference type="Pfam" id="PF09186"/>
    </source>
</evidence>
<comment type="caution">
    <text evidence="4">The sequence shown here is derived from an EMBL/GenBank/DDBJ whole genome shotgun (WGS) entry which is preliminary data.</text>
</comment>
<feature type="domain" description="UPF0029" evidence="3">
    <location>
        <begin position="140"/>
        <end position="191"/>
    </location>
</feature>
<dbReference type="InterPro" id="IPR020569">
    <property type="entry name" value="UPF0029_Impact_CS"/>
</dbReference>
<name>A0A140LCF3_9FIRM</name>
<dbReference type="InterPro" id="IPR036956">
    <property type="entry name" value="Impact_N_sf"/>
</dbReference>
<dbReference type="AlphaFoldDB" id="A0A140LCF3"/>
<evidence type="ECO:0000259" key="2">
    <source>
        <dbReference type="Pfam" id="PF01205"/>
    </source>
</evidence>
<dbReference type="Pfam" id="PF01205">
    <property type="entry name" value="Impact_N"/>
    <property type="match status" value="1"/>
</dbReference>
<dbReference type="SUPFAM" id="SSF54211">
    <property type="entry name" value="Ribosomal protein S5 domain 2-like"/>
    <property type="match status" value="1"/>
</dbReference>
<organism evidence="4 5">
    <name type="scientific">Fervidicola ferrireducens</name>
    <dbReference type="NCBI Taxonomy" id="520764"/>
    <lineage>
        <taxon>Bacteria</taxon>
        <taxon>Bacillati</taxon>
        <taxon>Bacillota</taxon>
        <taxon>Clostridia</taxon>
        <taxon>Thermosediminibacterales</taxon>
        <taxon>Thermosediminibacteraceae</taxon>
        <taxon>Fervidicola</taxon>
    </lineage>
</organism>
<dbReference type="Proteomes" id="UP000070427">
    <property type="component" value="Unassembled WGS sequence"/>
</dbReference>
<dbReference type="Gene3D" id="3.30.70.240">
    <property type="match status" value="1"/>
</dbReference>
<dbReference type="PROSITE" id="PS00910">
    <property type="entry name" value="UPF0029"/>
    <property type="match status" value="1"/>
</dbReference>
<feature type="domain" description="Impact N-terminal" evidence="2">
    <location>
        <begin position="18"/>
        <end position="122"/>
    </location>
</feature>
<dbReference type="FunCoup" id="A0A140LCF3">
    <property type="interactions" value="41"/>
</dbReference>
<dbReference type="NCBIfam" id="TIGR00257">
    <property type="entry name" value="IMPACT_YIGZ"/>
    <property type="match status" value="1"/>
</dbReference>
<protein>
    <submittedName>
        <fullName evidence="4">IMPACT family member YigZ</fullName>
    </submittedName>
</protein>
<dbReference type="PANTHER" id="PTHR16301:SF20">
    <property type="entry name" value="IMPACT FAMILY MEMBER YIGZ"/>
    <property type="match status" value="1"/>
</dbReference>
<dbReference type="InterPro" id="IPR035647">
    <property type="entry name" value="EFG_III/V"/>
</dbReference>
<keyword evidence="5" id="KW-1185">Reference proteome</keyword>
<gene>
    <name evidence="4" type="primary">yigZ</name>
    <name evidence="4" type="ORF">AN618_06200</name>
</gene>
<dbReference type="Pfam" id="PF09186">
    <property type="entry name" value="DUF1949"/>
    <property type="match status" value="1"/>
</dbReference>
<evidence type="ECO:0000313" key="4">
    <source>
        <dbReference type="EMBL" id="KXG78228.1"/>
    </source>
</evidence>
<sequence length="210" mass="23654">MLEFLTVEKPSETTLTIKKSKFISNVKPVNSLEEAEEFINAVRKKYYDATHNVYAYCVGLGNEELQKSSDDGEPSGTAGRPVLEVIRSKQLKNVAVVVTRYFGGILLGANGLIRAYSQCAKLGIENSGIARITEANEYKISVEYSLFNKVESILRKNNFFIQHVDYGEVAQVHVYIPVNEVERFEKCIREAGIKQDEVVFGRTCFIKVKD</sequence>
<dbReference type="InterPro" id="IPR020568">
    <property type="entry name" value="Ribosomal_Su5_D2-typ_SF"/>
</dbReference>
<dbReference type="InterPro" id="IPR015269">
    <property type="entry name" value="UPF0029_Impact_C"/>
</dbReference>
<dbReference type="PATRIC" id="fig|520764.3.peg.654"/>
<evidence type="ECO:0000256" key="1">
    <source>
        <dbReference type="ARBA" id="ARBA00007665"/>
    </source>
</evidence>
<dbReference type="InterPro" id="IPR015796">
    <property type="entry name" value="Impact_YigZ-like"/>
</dbReference>
<dbReference type="PANTHER" id="PTHR16301">
    <property type="entry name" value="IMPACT-RELATED"/>
    <property type="match status" value="1"/>
</dbReference>
<dbReference type="InterPro" id="IPR001498">
    <property type="entry name" value="Impact_N"/>
</dbReference>
<reference evidence="4 5" key="1">
    <citation type="submission" date="2015-12" db="EMBL/GenBank/DDBJ databases">
        <title>Draft genome sequnece of Fervidicola ferrireducens strain Y170.</title>
        <authorList>
            <person name="Patel B.K."/>
        </authorList>
    </citation>
    <scope>NUCLEOTIDE SEQUENCE [LARGE SCALE GENOMIC DNA]</scope>
    <source>
        <strain evidence="4 5">Y170</strain>
    </source>
</reference>
<dbReference type="InterPro" id="IPR023582">
    <property type="entry name" value="Impact"/>
</dbReference>
<evidence type="ECO:0000313" key="5">
    <source>
        <dbReference type="Proteomes" id="UP000070427"/>
    </source>
</evidence>
<comment type="similarity">
    <text evidence="1">Belongs to the IMPACT family.</text>
</comment>
<dbReference type="InParanoid" id="A0A140LCF3"/>
<dbReference type="STRING" id="520764.AN618_06200"/>
<dbReference type="RefSeq" id="WP_066351943.1">
    <property type="nucleotide sequence ID" value="NZ_LOED01000004.1"/>
</dbReference>
<dbReference type="SUPFAM" id="SSF54980">
    <property type="entry name" value="EF-G C-terminal domain-like"/>
    <property type="match status" value="1"/>
</dbReference>